<reference evidence="1 2" key="1">
    <citation type="submission" date="2023-07" db="EMBL/GenBank/DDBJ databases">
        <title>Sorghum-associated microbial communities from plants grown in Nebraska, USA.</title>
        <authorList>
            <person name="Schachtman D."/>
        </authorList>
    </citation>
    <scope>NUCLEOTIDE SEQUENCE [LARGE SCALE GENOMIC DNA]</scope>
    <source>
        <strain evidence="1 2">BE198</strain>
    </source>
</reference>
<dbReference type="SUPFAM" id="SSF109854">
    <property type="entry name" value="DinB/YfiT-like putative metalloenzymes"/>
    <property type="match status" value="1"/>
</dbReference>
<dbReference type="Gene3D" id="1.20.120.450">
    <property type="entry name" value="dinb family like domain"/>
    <property type="match status" value="1"/>
</dbReference>
<sequence>MSLSMYQATVPMFVRSLQNLRHVLEKGEAHAKAVNIAPQALLESRLIDDMLPLVRNVQIATDMAKNGSARLAAVEPLKFEDNETTFAELYARIDRAIDYVNTFAPVLIDGSETRKITFRSGSGELNYQGKAYLTEFLLPNFFFHCTTSYAILRKAGVGLGKKDFLGLQ</sequence>
<accession>A0ABU1WCI5</accession>
<organism evidence="1 2">
    <name type="scientific">Lysobacter niastensis</name>
    <dbReference type="NCBI Taxonomy" id="380629"/>
    <lineage>
        <taxon>Bacteria</taxon>
        <taxon>Pseudomonadati</taxon>
        <taxon>Pseudomonadota</taxon>
        <taxon>Gammaproteobacteria</taxon>
        <taxon>Lysobacterales</taxon>
        <taxon>Lysobacteraceae</taxon>
        <taxon>Lysobacter</taxon>
    </lineage>
</organism>
<gene>
    <name evidence="1" type="ORF">J2X06_002568</name>
</gene>
<dbReference type="PANTHER" id="PTHR36922:SF1">
    <property type="entry name" value="DUF1993 DOMAIN-CONTAINING PROTEIN"/>
    <property type="match status" value="1"/>
</dbReference>
<proteinExistence type="predicted"/>
<evidence type="ECO:0000313" key="1">
    <source>
        <dbReference type="EMBL" id="MDR7135359.1"/>
    </source>
</evidence>
<dbReference type="RefSeq" id="WP_310062983.1">
    <property type="nucleotide sequence ID" value="NZ_JAVDVY010000002.1"/>
</dbReference>
<dbReference type="Proteomes" id="UP001251524">
    <property type="component" value="Unassembled WGS sequence"/>
</dbReference>
<protein>
    <recommendedName>
        <fullName evidence="3">DUF1993 domain-containing protein</fullName>
    </recommendedName>
</protein>
<dbReference type="Pfam" id="PF09351">
    <property type="entry name" value="DUF1993"/>
    <property type="match status" value="1"/>
</dbReference>
<dbReference type="PANTHER" id="PTHR36922">
    <property type="entry name" value="BLL2446 PROTEIN"/>
    <property type="match status" value="1"/>
</dbReference>
<keyword evidence="2" id="KW-1185">Reference proteome</keyword>
<evidence type="ECO:0008006" key="3">
    <source>
        <dbReference type="Google" id="ProtNLM"/>
    </source>
</evidence>
<name>A0ABU1WCI5_9GAMM</name>
<dbReference type="InterPro" id="IPR018531">
    <property type="entry name" value="DUF1993"/>
</dbReference>
<evidence type="ECO:0000313" key="2">
    <source>
        <dbReference type="Proteomes" id="UP001251524"/>
    </source>
</evidence>
<dbReference type="InterPro" id="IPR034660">
    <property type="entry name" value="DinB/YfiT-like"/>
</dbReference>
<comment type="caution">
    <text evidence="1">The sequence shown here is derived from an EMBL/GenBank/DDBJ whole genome shotgun (WGS) entry which is preliminary data.</text>
</comment>
<dbReference type="EMBL" id="JAVDVY010000002">
    <property type="protein sequence ID" value="MDR7135359.1"/>
    <property type="molecule type" value="Genomic_DNA"/>
</dbReference>